<feature type="compositionally biased region" description="Polar residues" evidence="1">
    <location>
        <begin position="154"/>
        <end position="164"/>
    </location>
</feature>
<organism evidence="2 3">
    <name type="scientific">Rangifer tarandus platyrhynchus</name>
    <name type="common">Svalbard reindeer</name>
    <dbReference type="NCBI Taxonomy" id="3082113"/>
    <lineage>
        <taxon>Eukaryota</taxon>
        <taxon>Metazoa</taxon>
        <taxon>Chordata</taxon>
        <taxon>Craniata</taxon>
        <taxon>Vertebrata</taxon>
        <taxon>Euteleostomi</taxon>
        <taxon>Mammalia</taxon>
        <taxon>Eutheria</taxon>
        <taxon>Laurasiatheria</taxon>
        <taxon>Artiodactyla</taxon>
        <taxon>Ruminantia</taxon>
        <taxon>Pecora</taxon>
        <taxon>Cervidae</taxon>
        <taxon>Odocoileinae</taxon>
        <taxon>Rangifer</taxon>
    </lineage>
</organism>
<sequence length="234" mass="23641">MYVGPSPAPNTSPKTKQKTLPAFSNLPSAEREQPGTWASTGKGPCDRRQGWGAGEDSTARYSDLGGGGRSGSQTAGYASGAAEQFGAASGTGREGGGAPPRRSQRCGAGSTTAAPPSQIPGLRPRPLAARSASPRFTTSPAANGPIGGRDERTSANQGLLTQVSLHPLPRPRLESHRPAVSPSHPAPLRGGGSQLRSSPGCSGGAGRGGGVCHLVTLILASSQTRLSSLSQSSW</sequence>
<gene>
    <name evidence="2" type="ORF">MRATA1EN1_LOCUS2901</name>
</gene>
<dbReference type="EMBL" id="OX459947">
    <property type="protein sequence ID" value="CAI9153939.1"/>
    <property type="molecule type" value="Genomic_DNA"/>
</dbReference>
<protein>
    <submittedName>
        <fullName evidence="2">Uncharacterized protein</fullName>
    </submittedName>
</protein>
<feature type="region of interest" description="Disordered" evidence="1">
    <location>
        <begin position="1"/>
        <end position="206"/>
    </location>
</feature>
<accession>A0ABN8XY67</accession>
<dbReference type="Proteomes" id="UP001176941">
    <property type="component" value="Chromosome 11"/>
</dbReference>
<evidence type="ECO:0000313" key="3">
    <source>
        <dbReference type="Proteomes" id="UP001176941"/>
    </source>
</evidence>
<proteinExistence type="predicted"/>
<evidence type="ECO:0000256" key="1">
    <source>
        <dbReference type="SAM" id="MobiDB-lite"/>
    </source>
</evidence>
<reference evidence="2" key="1">
    <citation type="submission" date="2023-04" db="EMBL/GenBank/DDBJ databases">
        <authorList>
            <consortium name="ELIXIR-Norway"/>
        </authorList>
    </citation>
    <scope>NUCLEOTIDE SEQUENCE [LARGE SCALE GENOMIC DNA]</scope>
</reference>
<feature type="compositionally biased region" description="Pro residues" evidence="1">
    <location>
        <begin position="1"/>
        <end position="10"/>
    </location>
</feature>
<evidence type="ECO:0000313" key="2">
    <source>
        <dbReference type="EMBL" id="CAI9153939.1"/>
    </source>
</evidence>
<keyword evidence="3" id="KW-1185">Reference proteome</keyword>
<name>A0ABN8XY67_RANTA</name>